<dbReference type="PANTHER" id="PTHR33146">
    <property type="entry name" value="ENDONUCLEASE 4"/>
    <property type="match status" value="1"/>
</dbReference>
<evidence type="ECO:0000256" key="5">
    <source>
        <dbReference type="ARBA" id="ARBA00023157"/>
    </source>
</evidence>
<dbReference type="Gene3D" id="1.10.575.10">
    <property type="entry name" value="P1 Nuclease"/>
    <property type="match status" value="1"/>
</dbReference>
<dbReference type="AlphaFoldDB" id="A0A4V3DLN4"/>
<dbReference type="GO" id="GO:0004519">
    <property type="term" value="F:endonuclease activity"/>
    <property type="evidence" value="ECO:0007669"/>
    <property type="project" value="UniProtKB-KW"/>
</dbReference>
<dbReference type="PANTHER" id="PTHR33146:SF26">
    <property type="entry name" value="ENDONUCLEASE 4"/>
    <property type="match status" value="1"/>
</dbReference>
<evidence type="ECO:0000313" key="9">
    <source>
        <dbReference type="Proteomes" id="UP000295293"/>
    </source>
</evidence>
<keyword evidence="4" id="KW-0378">Hydrolase</keyword>
<dbReference type="InterPro" id="IPR008947">
    <property type="entry name" value="PLipase_C/P1_nuclease_dom_sf"/>
</dbReference>
<dbReference type="OrthoDB" id="267579at2"/>
<dbReference type="EMBL" id="SNZH01000013">
    <property type="protein sequence ID" value="TDR40416.1"/>
    <property type="molecule type" value="Genomic_DNA"/>
</dbReference>
<dbReference type="RefSeq" id="WP_133820365.1">
    <property type="nucleotide sequence ID" value="NZ_SNZH01000013.1"/>
</dbReference>
<evidence type="ECO:0000256" key="4">
    <source>
        <dbReference type="ARBA" id="ARBA00022801"/>
    </source>
</evidence>
<feature type="signal peptide" evidence="7">
    <location>
        <begin position="1"/>
        <end position="17"/>
    </location>
</feature>
<keyword evidence="1" id="KW-0540">Nuclease</keyword>
<evidence type="ECO:0000256" key="6">
    <source>
        <dbReference type="ARBA" id="ARBA00023180"/>
    </source>
</evidence>
<dbReference type="CDD" id="cd11010">
    <property type="entry name" value="S1-P1_nuclease"/>
    <property type="match status" value="1"/>
</dbReference>
<evidence type="ECO:0000256" key="3">
    <source>
        <dbReference type="ARBA" id="ARBA00022759"/>
    </source>
</evidence>
<dbReference type="Pfam" id="PF02265">
    <property type="entry name" value="S1-P1_nuclease"/>
    <property type="match status" value="1"/>
</dbReference>
<accession>A0A4V3DLN4</accession>
<dbReference type="SUPFAM" id="SSF48537">
    <property type="entry name" value="Phospholipase C/P1 nuclease"/>
    <property type="match status" value="1"/>
</dbReference>
<dbReference type="GO" id="GO:0016788">
    <property type="term" value="F:hydrolase activity, acting on ester bonds"/>
    <property type="evidence" value="ECO:0007669"/>
    <property type="project" value="InterPro"/>
</dbReference>
<evidence type="ECO:0000256" key="1">
    <source>
        <dbReference type="ARBA" id="ARBA00022722"/>
    </source>
</evidence>
<protein>
    <submittedName>
        <fullName evidence="8">S1/P1 nuclease</fullName>
    </submittedName>
</protein>
<name>A0A4V3DLN4_9GAMM</name>
<reference evidence="8 9" key="1">
    <citation type="submission" date="2019-03" db="EMBL/GenBank/DDBJ databases">
        <title>Genomic Encyclopedia of Type Strains, Phase IV (KMG-IV): sequencing the most valuable type-strain genomes for metagenomic binning, comparative biology and taxonomic classification.</title>
        <authorList>
            <person name="Goeker M."/>
        </authorList>
    </citation>
    <scope>NUCLEOTIDE SEQUENCE [LARGE SCALE GENOMIC DNA]</scope>
    <source>
        <strain evidence="8 9">DSM 21667</strain>
    </source>
</reference>
<comment type="caution">
    <text evidence="8">The sequence shown here is derived from an EMBL/GenBank/DDBJ whole genome shotgun (WGS) entry which is preliminary data.</text>
</comment>
<sequence>MCLQRSAVILFAVAALAASAPLLAWGPIGHRTVAGLAQEHLSPAVQKQVRQLLEPDNESTLVDVATWADDLRDTDPARYRSTGKMHYVNFASGQCSYVPQRDCRKGECVVAAIERYEKILGDRSRPRAERADALRFVVHFIADVHQPLHASFKRDKGGNTVQLRYGRENWNLHGVWDSLLLKSAGLRWPDYVRRLAPGVKPADRTGPAQWAEESCRVVRDEGVYPEGNSIDEAYLARELPVAERRMQLAAARLDAVLERVLGGSRD</sequence>
<organism evidence="8 9">
    <name type="scientific">Tahibacter aquaticus</name>
    <dbReference type="NCBI Taxonomy" id="520092"/>
    <lineage>
        <taxon>Bacteria</taxon>
        <taxon>Pseudomonadati</taxon>
        <taxon>Pseudomonadota</taxon>
        <taxon>Gammaproteobacteria</taxon>
        <taxon>Lysobacterales</taxon>
        <taxon>Rhodanobacteraceae</taxon>
        <taxon>Tahibacter</taxon>
    </lineage>
</organism>
<evidence type="ECO:0000256" key="7">
    <source>
        <dbReference type="SAM" id="SignalP"/>
    </source>
</evidence>
<dbReference type="GO" id="GO:0006308">
    <property type="term" value="P:DNA catabolic process"/>
    <property type="evidence" value="ECO:0007669"/>
    <property type="project" value="InterPro"/>
</dbReference>
<keyword evidence="5" id="KW-1015">Disulfide bond</keyword>
<keyword evidence="9" id="KW-1185">Reference proteome</keyword>
<gene>
    <name evidence="8" type="ORF">DFR29_113116</name>
</gene>
<keyword evidence="2" id="KW-0479">Metal-binding</keyword>
<proteinExistence type="predicted"/>
<feature type="chain" id="PRO_5020248900" evidence="7">
    <location>
        <begin position="18"/>
        <end position="266"/>
    </location>
</feature>
<dbReference type="Proteomes" id="UP000295293">
    <property type="component" value="Unassembled WGS sequence"/>
</dbReference>
<evidence type="ECO:0000256" key="2">
    <source>
        <dbReference type="ARBA" id="ARBA00022723"/>
    </source>
</evidence>
<keyword evidence="6" id="KW-0325">Glycoprotein</keyword>
<dbReference type="InterPro" id="IPR003154">
    <property type="entry name" value="S1/P1nuclease"/>
</dbReference>
<dbReference type="GO" id="GO:0046872">
    <property type="term" value="F:metal ion binding"/>
    <property type="evidence" value="ECO:0007669"/>
    <property type="project" value="UniProtKB-KW"/>
</dbReference>
<evidence type="ECO:0000313" key="8">
    <source>
        <dbReference type="EMBL" id="TDR40416.1"/>
    </source>
</evidence>
<dbReference type="GO" id="GO:0003676">
    <property type="term" value="F:nucleic acid binding"/>
    <property type="evidence" value="ECO:0007669"/>
    <property type="project" value="InterPro"/>
</dbReference>
<keyword evidence="7" id="KW-0732">Signal</keyword>
<keyword evidence="3" id="KW-0255">Endonuclease</keyword>